<organism evidence="3 4">
    <name type="scientific">Candidatus Sulfomarinibacter kjeldsenii</name>
    <dbReference type="NCBI Taxonomy" id="2885994"/>
    <lineage>
        <taxon>Bacteria</taxon>
        <taxon>Pseudomonadati</taxon>
        <taxon>Acidobacteriota</taxon>
        <taxon>Thermoanaerobaculia</taxon>
        <taxon>Thermoanaerobaculales</taxon>
        <taxon>Candidatus Sulfomarinibacteraceae</taxon>
        <taxon>Candidatus Sulfomarinibacter</taxon>
    </lineage>
</organism>
<feature type="domain" description="Cytochrome b/b6 N-terminal region profile" evidence="2">
    <location>
        <begin position="1"/>
        <end position="198"/>
    </location>
</feature>
<dbReference type="GO" id="GO:0016491">
    <property type="term" value="F:oxidoreductase activity"/>
    <property type="evidence" value="ECO:0007669"/>
    <property type="project" value="InterPro"/>
</dbReference>
<feature type="transmembrane region" description="Helical" evidence="1">
    <location>
        <begin position="126"/>
        <end position="144"/>
    </location>
</feature>
<proteinExistence type="predicted"/>
<feature type="transmembrane region" description="Helical" evidence="1">
    <location>
        <begin position="101"/>
        <end position="121"/>
    </location>
</feature>
<reference evidence="3 4" key="1">
    <citation type="submission" date="2020-08" db="EMBL/GenBank/DDBJ databases">
        <title>Acidobacteriota in marine sediments use diverse sulfur dissimilation pathways.</title>
        <authorList>
            <person name="Wasmund K."/>
        </authorList>
    </citation>
    <scope>NUCLEOTIDE SEQUENCE [LARGE SCALE GENOMIC DNA]</scope>
    <source>
        <strain evidence="3">MAG AM3-A</strain>
    </source>
</reference>
<comment type="caution">
    <text evidence="3">The sequence shown here is derived from an EMBL/GenBank/DDBJ whole genome shotgun (WGS) entry which is preliminary data.</text>
</comment>
<keyword evidence="1" id="KW-0472">Membrane</keyword>
<feature type="transmembrane region" description="Helical" evidence="1">
    <location>
        <begin position="348"/>
        <end position="368"/>
    </location>
</feature>
<dbReference type="GO" id="GO:0016020">
    <property type="term" value="C:membrane"/>
    <property type="evidence" value="ECO:0007669"/>
    <property type="project" value="InterPro"/>
</dbReference>
<dbReference type="PROSITE" id="PS51002">
    <property type="entry name" value="CYTB_NTER"/>
    <property type="match status" value="1"/>
</dbReference>
<dbReference type="Proteomes" id="UP000598633">
    <property type="component" value="Unassembled WGS sequence"/>
</dbReference>
<dbReference type="PANTHER" id="PTHR19271">
    <property type="entry name" value="CYTOCHROME B"/>
    <property type="match status" value="1"/>
</dbReference>
<feature type="transmembrane region" description="Helical" evidence="1">
    <location>
        <begin position="276"/>
        <end position="296"/>
    </location>
</feature>
<dbReference type="GO" id="GO:0009055">
    <property type="term" value="F:electron transfer activity"/>
    <property type="evidence" value="ECO:0007669"/>
    <property type="project" value="InterPro"/>
</dbReference>
<feature type="transmembrane region" description="Helical" evidence="1">
    <location>
        <begin position="316"/>
        <end position="333"/>
    </location>
</feature>
<dbReference type="EMBL" id="JACXWA010000003">
    <property type="protein sequence ID" value="MBD3869741.1"/>
    <property type="molecule type" value="Genomic_DNA"/>
</dbReference>
<name>A0A8J6XZB1_9BACT</name>
<accession>A0A8J6XZB1</accession>
<evidence type="ECO:0000259" key="2">
    <source>
        <dbReference type="PROSITE" id="PS51002"/>
    </source>
</evidence>
<dbReference type="InterPro" id="IPR005797">
    <property type="entry name" value="Cyt_b/b6_N"/>
</dbReference>
<feature type="transmembrane region" description="Helical" evidence="1">
    <location>
        <begin position="223"/>
        <end position="244"/>
    </location>
</feature>
<feature type="transmembrane region" description="Helical" evidence="1">
    <location>
        <begin position="380"/>
        <end position="402"/>
    </location>
</feature>
<sequence>MRPVRVRRSTLPYQHTFGLGGSSLTLIGLMVFTGVLLMLAYEPSPERAYDSVIGLQDQFLFGGLVRNIHHWSANLLVAVVLLHLLRVLFTGGFHGPRRFNWVLGLGLLAGILAANFTGYLLPWDQLAFWAVTICTGMFGYVPWIGEWLQGMARGGTEVGSATLVIFYTFHTTLVPVTLVLLMAFHFWRVRKAGGVVDPRPPEEIVEEKPDYVSTLPELLMRELAAALALIAFVVVLSVFVNAPLGAPANPGMSTNPAKAPWYFVGFQELQLHFHPLIAVVVIPALVALALLAIPYLRYPRELSGPWFLSDTGRRTAVLAAAVGLAVTPVLILLDELVLQPGAGLPSLAWRGLVPLVLMGAAVFGFRGLLIKKFGASKGEVVQAVFVLFLIVLAVLTVTGVWFRGPGMALVWPWG</sequence>
<evidence type="ECO:0000313" key="3">
    <source>
        <dbReference type="EMBL" id="MBD3869741.1"/>
    </source>
</evidence>
<gene>
    <name evidence="3" type="ORF">IFJ97_00080</name>
</gene>
<dbReference type="AlphaFoldDB" id="A0A8J6XZB1"/>
<dbReference type="InterPro" id="IPR016174">
    <property type="entry name" value="Di-haem_cyt_TM"/>
</dbReference>
<dbReference type="GO" id="GO:0022904">
    <property type="term" value="P:respiratory electron transport chain"/>
    <property type="evidence" value="ECO:0007669"/>
    <property type="project" value="InterPro"/>
</dbReference>
<feature type="transmembrane region" description="Helical" evidence="1">
    <location>
        <begin position="164"/>
        <end position="184"/>
    </location>
</feature>
<protein>
    <submittedName>
        <fullName evidence="3">Cytochrome b N-terminal domain-containing protein</fullName>
    </submittedName>
</protein>
<dbReference type="InterPro" id="IPR027387">
    <property type="entry name" value="Cytb/b6-like_sf"/>
</dbReference>
<keyword evidence="1" id="KW-0812">Transmembrane</keyword>
<dbReference type="PANTHER" id="PTHR19271:SF16">
    <property type="entry name" value="CYTOCHROME B"/>
    <property type="match status" value="1"/>
</dbReference>
<keyword evidence="1" id="KW-1133">Transmembrane helix</keyword>
<dbReference type="Pfam" id="PF00033">
    <property type="entry name" value="Cytochrome_B"/>
    <property type="match status" value="1"/>
</dbReference>
<evidence type="ECO:0000256" key="1">
    <source>
        <dbReference type="SAM" id="Phobius"/>
    </source>
</evidence>
<evidence type="ECO:0000313" key="4">
    <source>
        <dbReference type="Proteomes" id="UP000598633"/>
    </source>
</evidence>
<feature type="transmembrane region" description="Helical" evidence="1">
    <location>
        <begin position="20"/>
        <end position="41"/>
    </location>
</feature>
<dbReference type="SUPFAM" id="SSF81342">
    <property type="entry name" value="Transmembrane di-heme cytochromes"/>
    <property type="match status" value="1"/>
</dbReference>
<dbReference type="Gene3D" id="1.20.810.10">
    <property type="entry name" value="Cytochrome Bc1 Complex, Chain C"/>
    <property type="match status" value="1"/>
</dbReference>